<evidence type="ECO:0000256" key="2">
    <source>
        <dbReference type="ARBA" id="ARBA00022490"/>
    </source>
</evidence>
<keyword evidence="6" id="KW-0966">Cell projection</keyword>
<protein>
    <recommendedName>
        <fullName evidence="5">Flagellar protein FliT</fullName>
    </recommendedName>
</protein>
<keyword evidence="2" id="KW-0963">Cytoplasm</keyword>
<sequence>MNGQLQELCELDQLIISKLELSEINAEEITQLVDNRDQLLQNVFQLIDSHPDVKQSSEWFEAITRTRKLVELMQSETNRIGKNLHKYRHGAKSVQQYKKFL</sequence>
<organism evidence="6 7">
    <name type="scientific">Vibrio toranzoniae</name>
    <dbReference type="NCBI Taxonomy" id="1194427"/>
    <lineage>
        <taxon>Bacteria</taxon>
        <taxon>Pseudomonadati</taxon>
        <taxon>Pseudomonadota</taxon>
        <taxon>Gammaproteobacteria</taxon>
        <taxon>Vibrionales</taxon>
        <taxon>Vibrionaceae</taxon>
        <taxon>Vibrio</taxon>
    </lineage>
</organism>
<keyword evidence="4" id="KW-0143">Chaperone</keyword>
<keyword evidence="7" id="KW-1185">Reference proteome</keyword>
<comment type="caution">
    <text evidence="6">The sequence shown here is derived from an EMBL/GenBank/DDBJ whole genome shotgun (WGS) entry which is preliminary data.</text>
</comment>
<dbReference type="InterPro" id="IPR008622">
    <property type="entry name" value="FliT"/>
</dbReference>
<dbReference type="EMBL" id="LMXU01000018">
    <property type="protein sequence ID" value="KWU00947.1"/>
    <property type="molecule type" value="Genomic_DNA"/>
</dbReference>
<evidence type="ECO:0000313" key="7">
    <source>
        <dbReference type="Proteomes" id="UP000057389"/>
    </source>
</evidence>
<evidence type="ECO:0000256" key="1">
    <source>
        <dbReference type="ARBA" id="ARBA00004514"/>
    </source>
</evidence>
<dbReference type="GeneID" id="300179073"/>
<dbReference type="Pfam" id="PF05400">
    <property type="entry name" value="FliT"/>
    <property type="match status" value="1"/>
</dbReference>
<dbReference type="OrthoDB" id="5905433at2"/>
<evidence type="ECO:0000256" key="3">
    <source>
        <dbReference type="ARBA" id="ARBA00022795"/>
    </source>
</evidence>
<reference evidence="6 7" key="1">
    <citation type="submission" date="2015-11" db="EMBL/GenBank/DDBJ databases">
        <title>Draft WGS of Vibrio toranzoniae.</title>
        <authorList>
            <person name="Lasa A."/>
            <person name="Romalde J.L."/>
        </authorList>
    </citation>
    <scope>NUCLEOTIDE SEQUENCE [LARGE SCALE GENOMIC DNA]</scope>
    <source>
        <strain evidence="6 7">Vb 10.8</strain>
    </source>
</reference>
<keyword evidence="3" id="KW-1005">Bacterial flagellum biogenesis</keyword>
<dbReference type="Proteomes" id="UP000057389">
    <property type="component" value="Unassembled WGS sequence"/>
</dbReference>
<dbReference type="RefSeq" id="WP_060468225.1">
    <property type="nucleotide sequence ID" value="NZ_AP025514.1"/>
</dbReference>
<accession>A0A109D8P3</accession>
<gene>
    <name evidence="6" type="ORF">APQ14_08435</name>
</gene>
<evidence type="ECO:0000313" key="6">
    <source>
        <dbReference type="EMBL" id="KWU00947.1"/>
    </source>
</evidence>
<dbReference type="AlphaFoldDB" id="A0A109D8P3"/>
<keyword evidence="6" id="KW-0969">Cilium</keyword>
<evidence type="ECO:0000256" key="5">
    <source>
        <dbReference type="ARBA" id="ARBA00093797"/>
    </source>
</evidence>
<keyword evidence="6" id="KW-0282">Flagellum</keyword>
<name>A0A109D8P3_9VIBR</name>
<comment type="subcellular location">
    <subcellularLocation>
        <location evidence="1">Cytoplasm</location>
        <location evidence="1">Cytosol</location>
    </subcellularLocation>
</comment>
<evidence type="ECO:0000256" key="4">
    <source>
        <dbReference type="ARBA" id="ARBA00023186"/>
    </source>
</evidence>
<proteinExistence type="predicted"/>